<sequence>MKPPHFLHLFGIRHHGPGSARALLAALQKLEPDAILVEGPPDANDIIHWLSHRDMEPPIALMVYRPDMPDKSSSYPFTLFSPEFQALRYGVQAGVVTRFFDLPQSQMMASSHRPKMPDTAVFQQIAQASGHSDYELWWNSLIEQRQAHGGLFEGVLELMQAMRSAAEQHSKADPSEEDTAAQKVADQREAHMRRAIRQAHAEGCQRIAVVCGAWHTPALLNLENSAADDALLADLSSVAIETAWVPWTYGRISATTGYGAGIRAPGWYHHLWQMGQQQTSPTQLSIAWLSHVAHLLREQDLDASSAHIIEAVRLAEALAAMRGLPHPGLPELNEATQARDLPSLTKLLDQALLAELPELVLSLMRRIEAQTAVSSDVPHMMDALLPLARVLRYGDVRQTDQTIVRQVVDTLVTRICIGLPSSCANLDDDAAAEMVERITAVHTVIGTQQNDDHLLAAWHETLQKLADQRAIHGLLAGKSTRLLLDTAVFSPEEASTRLERVLSKAAVDRIDPIQLNQMAAWVEGFLKGSGCSCCMIKPCGNCSTVGSSSLRPNSSKPFCPCCAAPSPPFPRPPASSSVSKLPTGSRVHKLSLPPIQPLMKHRPMSAAVVGGSFWDKRRMMRTTQQQKRVTARLVRESKAACQSKIRRWTKR</sequence>
<dbReference type="Pfam" id="PF18934">
    <property type="entry name" value="DUF5682"/>
    <property type="match status" value="1"/>
</dbReference>
<reference evidence="1" key="1">
    <citation type="submission" date="2018-06" db="EMBL/GenBank/DDBJ databases">
        <authorList>
            <person name="Zhirakovskaya E."/>
        </authorList>
    </citation>
    <scope>NUCLEOTIDE SEQUENCE</scope>
</reference>
<gene>
    <name evidence="1" type="ORF">MNBD_CHLOROFLEXI01-2313</name>
</gene>
<name>A0A3B0UR78_9ZZZZ</name>
<dbReference type="AlphaFoldDB" id="A0A3B0UR78"/>
<evidence type="ECO:0000313" key="1">
    <source>
        <dbReference type="EMBL" id="VAW31630.1"/>
    </source>
</evidence>
<organism evidence="1">
    <name type="scientific">hydrothermal vent metagenome</name>
    <dbReference type="NCBI Taxonomy" id="652676"/>
    <lineage>
        <taxon>unclassified sequences</taxon>
        <taxon>metagenomes</taxon>
        <taxon>ecological metagenomes</taxon>
    </lineage>
</organism>
<proteinExistence type="predicted"/>
<accession>A0A3B0UR78</accession>
<dbReference type="EMBL" id="UOEU01000260">
    <property type="protein sequence ID" value="VAW31630.1"/>
    <property type="molecule type" value="Genomic_DNA"/>
</dbReference>
<dbReference type="InterPro" id="IPR043737">
    <property type="entry name" value="DUF5682"/>
</dbReference>
<protein>
    <submittedName>
        <fullName evidence="1">Uncharacterized protein</fullName>
    </submittedName>
</protein>